<dbReference type="InterPro" id="IPR050832">
    <property type="entry name" value="Bact_Acetyltransf"/>
</dbReference>
<reference evidence="4 5" key="1">
    <citation type="submission" date="2014-10" db="EMBL/GenBank/DDBJ databases">
        <title>Genome sequence of Micropolyspora internatus JCM3315.</title>
        <authorList>
            <person name="Shin S.-K."/>
            <person name="Yi H."/>
        </authorList>
    </citation>
    <scope>NUCLEOTIDE SEQUENCE [LARGE SCALE GENOMIC DNA]</scope>
    <source>
        <strain evidence="4 5">JCM 3315</strain>
    </source>
</reference>
<evidence type="ECO:0000313" key="4">
    <source>
        <dbReference type="EMBL" id="KHF42134.1"/>
    </source>
</evidence>
<evidence type="ECO:0000259" key="3">
    <source>
        <dbReference type="PROSITE" id="PS51186"/>
    </source>
</evidence>
<comment type="caution">
    <text evidence="4">The sequence shown here is derived from an EMBL/GenBank/DDBJ whole genome shotgun (WGS) entry which is preliminary data.</text>
</comment>
<dbReference type="PROSITE" id="PS51186">
    <property type="entry name" value="GNAT"/>
    <property type="match status" value="1"/>
</dbReference>
<dbReference type="SUPFAM" id="SSF55729">
    <property type="entry name" value="Acyl-CoA N-acyltransferases (Nat)"/>
    <property type="match status" value="1"/>
</dbReference>
<dbReference type="PANTHER" id="PTHR43877:SF1">
    <property type="entry name" value="ACETYLTRANSFERASE"/>
    <property type="match status" value="1"/>
</dbReference>
<feature type="domain" description="N-acetyltransferase" evidence="3">
    <location>
        <begin position="4"/>
        <end position="153"/>
    </location>
</feature>
<dbReference type="InterPro" id="IPR000182">
    <property type="entry name" value="GNAT_dom"/>
</dbReference>
<protein>
    <submittedName>
        <fullName evidence="4">N-acetyltransferase GCN5</fullName>
    </submittedName>
</protein>
<dbReference type="AlphaFoldDB" id="A0A837D6S8"/>
<organism evidence="4 5">
    <name type="scientific">Saccharomonospora viridis</name>
    <dbReference type="NCBI Taxonomy" id="1852"/>
    <lineage>
        <taxon>Bacteria</taxon>
        <taxon>Bacillati</taxon>
        <taxon>Actinomycetota</taxon>
        <taxon>Actinomycetes</taxon>
        <taxon>Pseudonocardiales</taxon>
        <taxon>Pseudonocardiaceae</taxon>
        <taxon>Saccharomonospora</taxon>
    </lineage>
</organism>
<keyword evidence="1 4" id="KW-0808">Transferase</keyword>
<dbReference type="PANTHER" id="PTHR43877">
    <property type="entry name" value="AMINOALKYLPHOSPHONATE N-ACETYLTRANSFERASE-RELATED-RELATED"/>
    <property type="match status" value="1"/>
</dbReference>
<sequence length="153" mass="17033">MNDMLLRAARPYEAAALSELALRSKAHWGYDEAFLERCRAELTLRSDDVTAHRTTVAEIDGHLAGFYSLAGQAPEGELTYLYVEPDHIGSGVGRRLWQHAVDTARALGFERFTLDADPFAEDFYRRMGAVRIGLVPSGSIPGRPLPQLAYRLL</sequence>
<gene>
    <name evidence="4" type="ORF">MINT15_39400</name>
</gene>
<name>A0A837D6S8_9PSEU</name>
<accession>A0A837D6S8</accession>
<dbReference type="GO" id="GO:0016747">
    <property type="term" value="F:acyltransferase activity, transferring groups other than amino-acyl groups"/>
    <property type="evidence" value="ECO:0007669"/>
    <property type="project" value="InterPro"/>
</dbReference>
<dbReference type="Gene3D" id="3.40.630.30">
    <property type="match status" value="1"/>
</dbReference>
<dbReference type="CDD" id="cd04301">
    <property type="entry name" value="NAT_SF"/>
    <property type="match status" value="1"/>
</dbReference>
<evidence type="ECO:0000313" key="5">
    <source>
        <dbReference type="Proteomes" id="UP000030848"/>
    </source>
</evidence>
<keyword evidence="2" id="KW-0012">Acyltransferase</keyword>
<dbReference type="InterPro" id="IPR016181">
    <property type="entry name" value="Acyl_CoA_acyltransferase"/>
</dbReference>
<dbReference type="Proteomes" id="UP000030848">
    <property type="component" value="Unassembled WGS sequence"/>
</dbReference>
<dbReference type="Pfam" id="PF00583">
    <property type="entry name" value="Acetyltransf_1"/>
    <property type="match status" value="1"/>
</dbReference>
<evidence type="ECO:0000256" key="2">
    <source>
        <dbReference type="ARBA" id="ARBA00023315"/>
    </source>
</evidence>
<proteinExistence type="predicted"/>
<evidence type="ECO:0000256" key="1">
    <source>
        <dbReference type="ARBA" id="ARBA00022679"/>
    </source>
</evidence>
<dbReference type="OMA" id="KAHWGYD"/>
<dbReference type="EMBL" id="JRZE01000008">
    <property type="protein sequence ID" value="KHF42134.1"/>
    <property type="molecule type" value="Genomic_DNA"/>
</dbReference>